<reference evidence="2" key="1">
    <citation type="submission" date="2014-07" db="EMBL/GenBank/DDBJ databases">
        <authorList>
            <person name="Martin A.A"/>
            <person name="De Silva N."/>
        </authorList>
    </citation>
    <scope>NUCLEOTIDE SEQUENCE</scope>
</reference>
<dbReference type="Proteomes" id="UP000035680">
    <property type="component" value="Unassembled WGS sequence"/>
</dbReference>
<name>A0A0K0F797_STRVS</name>
<dbReference type="WBParaSite" id="SVE_0469300.1">
    <property type="protein sequence ID" value="SVE_0469300.1"/>
    <property type="gene ID" value="SVE_0469300"/>
</dbReference>
<evidence type="ECO:0000313" key="2">
    <source>
        <dbReference type="Proteomes" id="UP000035680"/>
    </source>
</evidence>
<evidence type="ECO:0000256" key="1">
    <source>
        <dbReference type="SAM" id="MobiDB-lite"/>
    </source>
</evidence>
<sequence length="417" mass="48586">MKNSDCSEEAHHYLDSIETLSSQVSTSCYGKFLFSESNDSISTISKPTVDTSAKFDADSLSKIKLLNQKKINDNIVDNSDEEFLKPLSMSISENNFNQSMESTIDNKLSALKRLSYHSHVKSLIRHKISQIILLIFHEYAVTSLTDKPLLFSYSAFISIIEKFLIYSENDLKELLEMDILTFLNTPEAEQYFLLKKCSKSGEIKIIPRVYQNFSFQHKNNSSSEASEENNVYKIENSTPETDKKELSPKNTIKKKYDFNGSTVQIEIFNVKPNIRFLMGKLMIYTTFFFGFPRKQYLFTDFKANITFFSGVKFDKRWYTIMFGKISMQKMWLEIFSNEVTIKTYEDSLVIRLHLTKEMLMDEIEKVVRLYNKFSTMKNLDARTIFSTERCTDKKSILWIPLNVTAKELFCFNVDGFF</sequence>
<accession>A0A0K0F797</accession>
<reference evidence="3" key="2">
    <citation type="submission" date="2015-08" db="UniProtKB">
        <authorList>
            <consortium name="WormBaseParasite"/>
        </authorList>
    </citation>
    <scope>IDENTIFICATION</scope>
</reference>
<feature type="region of interest" description="Disordered" evidence="1">
    <location>
        <begin position="220"/>
        <end position="246"/>
    </location>
</feature>
<proteinExistence type="predicted"/>
<organism evidence="2 3">
    <name type="scientific">Strongyloides venezuelensis</name>
    <name type="common">Threadworm</name>
    <dbReference type="NCBI Taxonomy" id="75913"/>
    <lineage>
        <taxon>Eukaryota</taxon>
        <taxon>Metazoa</taxon>
        <taxon>Ecdysozoa</taxon>
        <taxon>Nematoda</taxon>
        <taxon>Chromadorea</taxon>
        <taxon>Rhabditida</taxon>
        <taxon>Tylenchina</taxon>
        <taxon>Panagrolaimomorpha</taxon>
        <taxon>Strongyloidoidea</taxon>
        <taxon>Strongyloididae</taxon>
        <taxon>Strongyloides</taxon>
    </lineage>
</organism>
<dbReference type="AlphaFoldDB" id="A0A0K0F797"/>
<keyword evidence="2" id="KW-1185">Reference proteome</keyword>
<protein>
    <submittedName>
        <fullName evidence="3">GRAM domain-containing protein</fullName>
    </submittedName>
</protein>
<evidence type="ECO:0000313" key="3">
    <source>
        <dbReference type="WBParaSite" id="SVE_0469300.1"/>
    </source>
</evidence>